<dbReference type="EMBL" id="JAYKXN010000006">
    <property type="protein sequence ID" value="KAK7278057.1"/>
    <property type="molecule type" value="Genomic_DNA"/>
</dbReference>
<proteinExistence type="predicted"/>
<dbReference type="AlphaFoldDB" id="A0AAN9FKB0"/>
<name>A0AAN9FKB0_CLITE</name>
<organism evidence="1 2">
    <name type="scientific">Clitoria ternatea</name>
    <name type="common">Butterfly pea</name>
    <dbReference type="NCBI Taxonomy" id="43366"/>
    <lineage>
        <taxon>Eukaryota</taxon>
        <taxon>Viridiplantae</taxon>
        <taxon>Streptophyta</taxon>
        <taxon>Embryophyta</taxon>
        <taxon>Tracheophyta</taxon>
        <taxon>Spermatophyta</taxon>
        <taxon>Magnoliopsida</taxon>
        <taxon>eudicotyledons</taxon>
        <taxon>Gunneridae</taxon>
        <taxon>Pentapetalae</taxon>
        <taxon>rosids</taxon>
        <taxon>fabids</taxon>
        <taxon>Fabales</taxon>
        <taxon>Fabaceae</taxon>
        <taxon>Papilionoideae</taxon>
        <taxon>50 kb inversion clade</taxon>
        <taxon>NPAAA clade</taxon>
        <taxon>indigoferoid/millettioid clade</taxon>
        <taxon>Phaseoleae</taxon>
        <taxon>Clitoria</taxon>
    </lineage>
</organism>
<sequence>MKRLRWWKRLGFRSGVYTSLALSSCEDLWKYLVLPRSRVHCPWMMIEDFNEVIWRSEVRGGQKVNGVTKLSKRLDMAMADIAWHHEFPETQWKFLSRSDHFSILLRCDAFVCKKENRPFCFQAA</sequence>
<comment type="caution">
    <text evidence="1">The sequence shown here is derived from an EMBL/GenBank/DDBJ whole genome shotgun (WGS) entry which is preliminary data.</text>
</comment>
<accession>A0AAN9FKB0</accession>
<gene>
    <name evidence="1" type="ORF">RJT34_23079</name>
</gene>
<evidence type="ECO:0000313" key="1">
    <source>
        <dbReference type="EMBL" id="KAK7278057.1"/>
    </source>
</evidence>
<evidence type="ECO:0000313" key="2">
    <source>
        <dbReference type="Proteomes" id="UP001359559"/>
    </source>
</evidence>
<dbReference type="PROSITE" id="PS51257">
    <property type="entry name" value="PROKAR_LIPOPROTEIN"/>
    <property type="match status" value="1"/>
</dbReference>
<reference evidence="1 2" key="1">
    <citation type="submission" date="2024-01" db="EMBL/GenBank/DDBJ databases">
        <title>The genomes of 5 underutilized Papilionoideae crops provide insights into root nodulation and disease resistance.</title>
        <authorList>
            <person name="Yuan L."/>
        </authorList>
    </citation>
    <scope>NUCLEOTIDE SEQUENCE [LARGE SCALE GENOMIC DNA]</scope>
    <source>
        <strain evidence="1">LY-2023</strain>
        <tissue evidence="1">Leaf</tissue>
    </source>
</reference>
<keyword evidence="2" id="KW-1185">Reference proteome</keyword>
<dbReference type="Proteomes" id="UP001359559">
    <property type="component" value="Unassembled WGS sequence"/>
</dbReference>
<protein>
    <submittedName>
        <fullName evidence="1">Uncharacterized protein</fullName>
    </submittedName>
</protein>